<evidence type="ECO:0000256" key="14">
    <source>
        <dbReference type="SAM" id="Coils"/>
    </source>
</evidence>
<feature type="region of interest" description="Disordered" evidence="15">
    <location>
        <begin position="279"/>
        <end position="298"/>
    </location>
</feature>
<evidence type="ECO:0000313" key="18">
    <source>
        <dbReference type="RefSeq" id="XP_017680349.1"/>
    </source>
</evidence>
<dbReference type="OrthoDB" id="8946843at2759"/>
<dbReference type="InterPro" id="IPR003599">
    <property type="entry name" value="Ig_sub"/>
</dbReference>
<evidence type="ECO:0000256" key="6">
    <source>
        <dbReference type="ARBA" id="ARBA00022553"/>
    </source>
</evidence>
<evidence type="ECO:0000256" key="3">
    <source>
        <dbReference type="ARBA" id="ARBA00004536"/>
    </source>
</evidence>
<feature type="compositionally biased region" description="Basic and acidic residues" evidence="15">
    <location>
        <begin position="289"/>
        <end position="298"/>
    </location>
</feature>
<keyword evidence="17" id="KW-1185">Reference proteome</keyword>
<evidence type="ECO:0000256" key="4">
    <source>
        <dbReference type="ARBA" id="ARBA00011385"/>
    </source>
</evidence>
<keyword evidence="14" id="KW-0175">Coiled coil</keyword>
<comment type="subcellular location">
    <subcellularLocation>
        <location evidence="3">Cell junction</location>
        <location evidence="3">Adherens junction</location>
    </subcellularLocation>
    <subcellularLocation>
        <location evidence="2">Cytoplasm</location>
        <location evidence="2">Cytoskeleton</location>
    </subcellularLocation>
    <subcellularLocation>
        <location evidence="1">Cytoplasm</location>
        <location evidence="1">Myofibril</location>
        <location evidence="1">Sarcomere</location>
        <location evidence="1">Z line</location>
    </subcellularLocation>
</comment>
<evidence type="ECO:0000256" key="15">
    <source>
        <dbReference type="SAM" id="MobiDB-lite"/>
    </source>
</evidence>
<evidence type="ECO:0000256" key="10">
    <source>
        <dbReference type="ARBA" id="ARBA00023319"/>
    </source>
</evidence>
<feature type="region of interest" description="Disordered" evidence="15">
    <location>
        <begin position="459"/>
        <end position="502"/>
    </location>
</feature>
<evidence type="ECO:0000256" key="2">
    <source>
        <dbReference type="ARBA" id="ARBA00004245"/>
    </source>
</evidence>
<dbReference type="GO" id="GO:0008053">
    <property type="term" value="P:mitochondrial fusion"/>
    <property type="evidence" value="ECO:0007669"/>
    <property type="project" value="TreeGrafter"/>
</dbReference>
<dbReference type="PANTHER" id="PTHR21508:SF4">
    <property type="entry name" value="MITOGUARDIN 2"/>
    <property type="match status" value="1"/>
</dbReference>
<keyword evidence="5" id="KW-0963">Cytoplasm</keyword>
<evidence type="ECO:0000256" key="12">
    <source>
        <dbReference type="ARBA" id="ARBA00070929"/>
    </source>
</evidence>
<dbReference type="GO" id="GO:0005912">
    <property type="term" value="C:adherens junction"/>
    <property type="evidence" value="ECO:0007669"/>
    <property type="project" value="UniProtKB-SubCell"/>
</dbReference>
<dbReference type="InterPro" id="IPR007110">
    <property type="entry name" value="Ig-like_dom"/>
</dbReference>
<reference evidence="18" key="1">
    <citation type="submission" date="2025-08" db="UniProtKB">
        <authorList>
            <consortium name="RefSeq"/>
        </authorList>
    </citation>
    <scope>IDENTIFICATION</scope>
</reference>
<dbReference type="PANTHER" id="PTHR21508">
    <property type="entry name" value="MITOGUARDIN"/>
    <property type="match status" value="1"/>
</dbReference>
<dbReference type="InterPro" id="IPR013783">
    <property type="entry name" value="Ig-like_fold"/>
</dbReference>
<accession>A0A6J0I396</accession>
<name>A0A6J0I396_9PASS</name>
<dbReference type="SUPFAM" id="SSF48726">
    <property type="entry name" value="Immunoglobulin"/>
    <property type="match status" value="1"/>
</dbReference>
<feature type="domain" description="Ig-like" evidence="16">
    <location>
        <begin position="572"/>
        <end position="660"/>
    </location>
</feature>
<evidence type="ECO:0000256" key="11">
    <source>
        <dbReference type="ARBA" id="ARBA00058759"/>
    </source>
</evidence>
<dbReference type="InterPro" id="IPR013098">
    <property type="entry name" value="Ig_I-set"/>
</dbReference>
<feature type="compositionally biased region" description="Basic and acidic residues" evidence="15">
    <location>
        <begin position="37"/>
        <end position="78"/>
    </location>
</feature>
<feature type="region of interest" description="Disordered" evidence="15">
    <location>
        <begin position="37"/>
        <end position="90"/>
    </location>
</feature>
<evidence type="ECO:0000259" key="16">
    <source>
        <dbReference type="PROSITE" id="PS50835"/>
    </source>
</evidence>
<dbReference type="RefSeq" id="XP_017680349.1">
    <property type="nucleotide sequence ID" value="XM_017824860.1"/>
</dbReference>
<comment type="subunit">
    <text evidence="4">Interacts with F-actin.</text>
</comment>
<organism evidence="17 18">
    <name type="scientific">Lepidothrix coronata</name>
    <name type="common">blue-crowned manakin</name>
    <dbReference type="NCBI Taxonomy" id="321398"/>
    <lineage>
        <taxon>Eukaryota</taxon>
        <taxon>Metazoa</taxon>
        <taxon>Chordata</taxon>
        <taxon>Craniata</taxon>
        <taxon>Vertebrata</taxon>
        <taxon>Euteleostomi</taxon>
        <taxon>Archelosauria</taxon>
        <taxon>Archosauria</taxon>
        <taxon>Dinosauria</taxon>
        <taxon>Saurischia</taxon>
        <taxon>Theropoda</taxon>
        <taxon>Coelurosauria</taxon>
        <taxon>Aves</taxon>
        <taxon>Neognathae</taxon>
        <taxon>Neoaves</taxon>
        <taxon>Telluraves</taxon>
        <taxon>Australaves</taxon>
        <taxon>Passeriformes</taxon>
        <taxon>Pipridae</taxon>
        <taxon>Lepidothrix</taxon>
    </lineage>
</organism>
<dbReference type="Proteomes" id="UP000504624">
    <property type="component" value="Unplaced"/>
</dbReference>
<evidence type="ECO:0000256" key="5">
    <source>
        <dbReference type="ARBA" id="ARBA00022490"/>
    </source>
</evidence>
<dbReference type="PROSITE" id="PS50835">
    <property type="entry name" value="IG_LIKE"/>
    <property type="match status" value="1"/>
</dbReference>
<evidence type="ECO:0000256" key="1">
    <source>
        <dbReference type="ARBA" id="ARBA00004216"/>
    </source>
</evidence>
<feature type="compositionally biased region" description="Low complexity" evidence="15">
    <location>
        <begin position="172"/>
        <end position="187"/>
    </location>
</feature>
<evidence type="ECO:0000256" key="7">
    <source>
        <dbReference type="ARBA" id="ARBA00022949"/>
    </source>
</evidence>
<dbReference type="SMART" id="SM00409">
    <property type="entry name" value="IG"/>
    <property type="match status" value="1"/>
</dbReference>
<keyword evidence="6" id="KW-0597">Phosphoprotein</keyword>
<protein>
    <recommendedName>
        <fullName evidence="12">Nexilin</fullName>
    </recommendedName>
    <alternativeName>
        <fullName evidence="13">F-actin-binding protein</fullName>
    </alternativeName>
</protein>
<proteinExistence type="predicted"/>
<dbReference type="Pfam" id="PF07679">
    <property type="entry name" value="I-set"/>
    <property type="match status" value="1"/>
</dbReference>
<dbReference type="InterPro" id="IPR036179">
    <property type="entry name" value="Ig-like_dom_sf"/>
</dbReference>
<evidence type="ECO:0000256" key="9">
    <source>
        <dbReference type="ARBA" id="ARBA00023212"/>
    </source>
</evidence>
<dbReference type="GO" id="GO:0003779">
    <property type="term" value="F:actin binding"/>
    <property type="evidence" value="ECO:0007669"/>
    <property type="project" value="UniProtKB-KW"/>
</dbReference>
<keyword evidence="7" id="KW-0965">Cell junction</keyword>
<sequence>MNDIAQKTEILLSSSKPVQKSYVPKLHKGDVKDKFEAMQKAREERNQRRSRDEKQRRKEQYVREREWNRRKQEMKELLASDEDDDTKLSKTEKGYVPKLIGTVKGKFAEMEKQRQEEERKRMEEERKRRIEQDMIEKRKIQRELAKKAQEIEDFNNTGTESAAEEGDDSLLVTVVPVKPTKTPGKVKINCENPGKERAEEEEMKNENQSLKETKCLSSVTGENESSAPPESVSPGKLKVTFEELERQRQESQRRQAEEEARQRLQEERRAFEEARQRMINEGGDEESENSVKEFRPGKLRLSFEEMERQRREEEKRKAEEEARRRIEEEKRAFAEARKNMVLDDESPEMFKTFSQESLVPGKLEINFEELLRQKMEEEKRRTEEERRQKLEMERQEFQQLRQEMGELEEECETFELSKEYEELIKLKRSGSIQAKNLKSKFEKIGQLSQEEIQKKIEEERAKRRAMDEEIREREAEKFQEEDDVDVRPAKKSEAPFTHKVNMKARFEQMARAREEEEQRRIEEQKFLRMQFEQKEIDAALQKKREEEEEEEGSIINGSTCEDEEDQARSGAPWFKKSLKNTSVVDGEPVRFTVKITGEPKPEVTWWFEGEMLQDSEDYQYIERGETYCLYLPETFPEDEGEYMCKAVNNRGSAASTCILTIETDDY</sequence>
<evidence type="ECO:0000313" key="17">
    <source>
        <dbReference type="Proteomes" id="UP000504624"/>
    </source>
</evidence>
<evidence type="ECO:0000256" key="8">
    <source>
        <dbReference type="ARBA" id="ARBA00023203"/>
    </source>
</evidence>
<evidence type="ECO:0000256" key="13">
    <source>
        <dbReference type="ARBA" id="ARBA00083857"/>
    </source>
</evidence>
<feature type="region of interest" description="Disordered" evidence="15">
    <location>
        <begin position="541"/>
        <end position="568"/>
    </location>
</feature>
<dbReference type="GO" id="GO:0005856">
    <property type="term" value="C:cytoskeleton"/>
    <property type="evidence" value="ECO:0007669"/>
    <property type="project" value="UniProtKB-SubCell"/>
</dbReference>
<dbReference type="AlphaFoldDB" id="A0A6J0I396"/>
<feature type="region of interest" description="Disordered" evidence="15">
    <location>
        <begin position="151"/>
        <end position="272"/>
    </location>
</feature>
<dbReference type="FunFam" id="2.60.40.10:FF:000164">
    <property type="entry name" value="nexilin isoform X1"/>
    <property type="match status" value="1"/>
</dbReference>
<feature type="compositionally biased region" description="Polar residues" evidence="15">
    <location>
        <begin position="215"/>
        <end position="228"/>
    </location>
</feature>
<keyword evidence="10" id="KW-0393">Immunoglobulin domain</keyword>
<dbReference type="GO" id="GO:0030018">
    <property type="term" value="C:Z disc"/>
    <property type="evidence" value="ECO:0007669"/>
    <property type="project" value="UniProtKB-SubCell"/>
</dbReference>
<dbReference type="CTD" id="91624"/>
<dbReference type="GeneID" id="108502200"/>
<keyword evidence="8" id="KW-0009">Actin-binding</keyword>
<gene>
    <name evidence="18" type="primary">NEXN</name>
</gene>
<keyword evidence="9" id="KW-0206">Cytoskeleton</keyword>
<comment type="function">
    <text evidence="11">Involved in regulating cell migration through association with the actin cytoskeleton. Has an essential role in the maintenance of Z line and sarcomere integrity.</text>
</comment>
<feature type="compositionally biased region" description="Basic and acidic residues" evidence="15">
    <location>
        <begin position="239"/>
        <end position="272"/>
    </location>
</feature>
<feature type="coiled-coil region" evidence="14">
    <location>
        <begin position="365"/>
        <end position="417"/>
    </location>
</feature>
<feature type="region of interest" description="Disordered" evidence="15">
    <location>
        <begin position="305"/>
        <end position="325"/>
    </location>
</feature>
<feature type="compositionally biased region" description="Basic and acidic residues" evidence="15">
    <location>
        <begin position="459"/>
        <end position="478"/>
    </location>
</feature>
<dbReference type="Gene3D" id="2.60.40.10">
    <property type="entry name" value="Immunoglobulins"/>
    <property type="match status" value="1"/>
</dbReference>